<organism evidence="3 4">
    <name type="scientific">Chlamydomonas schloesseri</name>
    <dbReference type="NCBI Taxonomy" id="2026947"/>
    <lineage>
        <taxon>Eukaryota</taxon>
        <taxon>Viridiplantae</taxon>
        <taxon>Chlorophyta</taxon>
        <taxon>core chlorophytes</taxon>
        <taxon>Chlorophyceae</taxon>
        <taxon>CS clade</taxon>
        <taxon>Chlamydomonadales</taxon>
        <taxon>Chlamydomonadaceae</taxon>
        <taxon>Chlamydomonas</taxon>
    </lineage>
</organism>
<keyword evidence="1" id="KW-0175">Coiled coil</keyword>
<dbReference type="OrthoDB" id="551174at2759"/>
<feature type="compositionally biased region" description="Low complexity" evidence="2">
    <location>
        <begin position="1254"/>
        <end position="1275"/>
    </location>
</feature>
<feature type="compositionally biased region" description="Basic and acidic residues" evidence="2">
    <location>
        <begin position="602"/>
        <end position="623"/>
    </location>
</feature>
<feature type="compositionally biased region" description="Low complexity" evidence="2">
    <location>
        <begin position="225"/>
        <end position="240"/>
    </location>
</feature>
<proteinExistence type="predicted"/>
<feature type="region of interest" description="Disordered" evidence="2">
    <location>
        <begin position="1233"/>
        <end position="1275"/>
    </location>
</feature>
<feature type="compositionally biased region" description="Polar residues" evidence="2">
    <location>
        <begin position="310"/>
        <end position="319"/>
    </location>
</feature>
<feature type="region of interest" description="Disordered" evidence="2">
    <location>
        <begin position="1305"/>
        <end position="1338"/>
    </location>
</feature>
<feature type="region of interest" description="Disordered" evidence="2">
    <location>
        <begin position="157"/>
        <end position="198"/>
    </location>
</feature>
<feature type="compositionally biased region" description="Gly residues" evidence="2">
    <location>
        <begin position="818"/>
        <end position="830"/>
    </location>
</feature>
<feature type="region of interest" description="Disordered" evidence="2">
    <location>
        <begin position="904"/>
        <end position="1206"/>
    </location>
</feature>
<evidence type="ECO:0000256" key="1">
    <source>
        <dbReference type="SAM" id="Coils"/>
    </source>
</evidence>
<feature type="compositionally biased region" description="Low complexity" evidence="2">
    <location>
        <begin position="43"/>
        <end position="52"/>
    </location>
</feature>
<feature type="compositionally biased region" description="Low complexity" evidence="2">
    <location>
        <begin position="1305"/>
        <end position="1317"/>
    </location>
</feature>
<feature type="compositionally biased region" description="Polar residues" evidence="2">
    <location>
        <begin position="739"/>
        <end position="750"/>
    </location>
</feature>
<comment type="caution">
    <text evidence="3">The sequence shown here is derived from an EMBL/GenBank/DDBJ whole genome shotgun (WGS) entry which is preliminary data.</text>
</comment>
<feature type="coiled-coil region" evidence="1">
    <location>
        <begin position="90"/>
        <end position="124"/>
    </location>
</feature>
<feature type="region of interest" description="Disordered" evidence="2">
    <location>
        <begin position="38"/>
        <end position="90"/>
    </location>
</feature>
<feature type="region of interest" description="Disordered" evidence="2">
    <location>
        <begin position="665"/>
        <end position="887"/>
    </location>
</feature>
<feature type="compositionally biased region" description="Basic and acidic residues" evidence="2">
    <location>
        <begin position="327"/>
        <end position="339"/>
    </location>
</feature>
<dbReference type="EMBL" id="JAEHOD010000005">
    <property type="protein sequence ID" value="KAG2452605.1"/>
    <property type="molecule type" value="Genomic_DNA"/>
</dbReference>
<name>A0A835WS07_9CHLO</name>
<keyword evidence="4" id="KW-1185">Reference proteome</keyword>
<sequence length="1338" mass="133901">MAGKVDPGGVLDEITAAQQYVLDLQVLFYSLKTVAANGQKAGTSSEAEAATADSKPARDNAPKNGVDADSRAGAAKEDGSAGGAAGQADAAALQSHLEGLRLQLEEERAERARLQEQLVVATDLLRKSYGQIVDDYLFATEQLHLRTRQLEGLLARQPAAGTATEQSVGAGAEAGPPDATSSGRRPAGHEVRAQDSAAWLQQAAAAQTEAAALTDTQVTATATDVAHCPASSTSERASSSGPPDAPWGSSPASGQSRDARTASGHGTRGGCEEAAAEVPVGRDAAEEPEGSGSGAQQQPSGAECDALLQEHQSAPQPRTQRPAMQHPHPEGSGGHDHLELPAPRRRSEVTVWAVASPPASSPIREASDTFASSAGDAMRPAAASTFAAAAAAPPLAAAASPYGRGAYPSPGLASLFAGADSAASTPPPNYPPSIAASTCSPFSMPASYARVFGAGGAGGVGATAVITDAAAGVAGASPAGLSRAGVRSERPSVFGGSNAVPMRLFHSAEDESAWGAPGHSAAPAAAFASVPRPHPPAAAPRAADASSSRADGAATAGPAAARGGGGGPRVGAHSYRGDGGSGATAGGEQEPQSRQGPQRQQPAHEDGQEVARSPVHDNREGPSGKRLRRSVSSPIEDPAALWRHLPDAADGSLAADPVRAAAASARATSAAPLRPGPPLGEQRQVQHPRRSAQGPSLSSAGKQAAASARGHNDGSPQLRGRREPGVLAERASAMPPPQHQQHSGQDAQTMTASQRAPGAAARRGGSSSPRPTGRQRSSTAATAAAAASGAQPAQRADSSPAARSRSHSTDNSADGSGIARGHGRGNGGCGSAALNPTATGQARGVGSGNADAGSPRNAQAPAPTDSSGSAGGGGGGGGASSGLSYSSSLDGLASMVRDLRQQLEGLQREFRRGDPGDEEAEQEEEGRAAGGYGVRQEREDEEDEDGVADSGSRWARGLFTPDSSAAKGAAYGYRGGMAAEEEHESQGGLYSRQGQHKDAAAGSSSASSSNSSRPAPAGGFSPYSPYSPNVGGTPYTNTYYDTASSSAGTSPAPGPAPAAPRHSSLPHGIDISPVAAYLREQRQHQHQPHDTHAAQTAKSGSTGGSGARREPASHFAPSAAPRTFSGAKAGAASATRLRSPLQDDQAGVNRFRTTAAAASQPGKPNPVADAYQAMHGDRSLPQDQTGPRKVGTAAPAAAHKAPAGPFQAGNHIAAASAAAAGCLRAGMVPGEPFFPPSSMQQSWPGSGRAGQHRTGAPPAAAAVAAADSGPASTADLQGLRSEAMFARIKQQLDELQSSFTQTTGVASAAVGPAPGTKKGTGLGLGVERDVPMAGLRRS</sequence>
<feature type="region of interest" description="Disordered" evidence="2">
    <location>
        <begin position="528"/>
        <end position="633"/>
    </location>
</feature>
<feature type="compositionally biased region" description="Low complexity" evidence="2">
    <location>
        <begin position="1042"/>
        <end position="1051"/>
    </location>
</feature>
<reference evidence="3" key="1">
    <citation type="journal article" date="2020" name="bioRxiv">
        <title>Comparative genomics of Chlamydomonas.</title>
        <authorList>
            <person name="Craig R.J."/>
            <person name="Hasan A.R."/>
            <person name="Ness R.W."/>
            <person name="Keightley P.D."/>
        </authorList>
    </citation>
    <scope>NUCLEOTIDE SEQUENCE</scope>
    <source>
        <strain evidence="3">CCAP 11/173</strain>
    </source>
</reference>
<feature type="compositionally biased region" description="Low complexity" evidence="2">
    <location>
        <begin position="1193"/>
        <end position="1206"/>
    </location>
</feature>
<dbReference type="Proteomes" id="UP000613740">
    <property type="component" value="Unassembled WGS sequence"/>
</dbReference>
<gene>
    <name evidence="3" type="ORF">HYH02_002842</name>
</gene>
<feature type="compositionally biased region" description="Basic and acidic residues" evidence="2">
    <location>
        <begin position="55"/>
        <end position="79"/>
    </location>
</feature>
<protein>
    <submittedName>
        <fullName evidence="3">Uncharacterized protein</fullName>
    </submittedName>
</protein>
<evidence type="ECO:0000256" key="2">
    <source>
        <dbReference type="SAM" id="MobiDB-lite"/>
    </source>
</evidence>
<feature type="compositionally biased region" description="Low complexity" evidence="2">
    <location>
        <begin position="1000"/>
        <end position="1019"/>
    </location>
</feature>
<evidence type="ECO:0000313" key="4">
    <source>
        <dbReference type="Proteomes" id="UP000613740"/>
    </source>
</evidence>
<feature type="compositionally biased region" description="Low complexity" evidence="2">
    <location>
        <begin position="965"/>
        <end position="978"/>
    </location>
</feature>
<feature type="compositionally biased region" description="Gly residues" evidence="2">
    <location>
        <begin position="869"/>
        <end position="880"/>
    </location>
</feature>
<evidence type="ECO:0000313" key="3">
    <source>
        <dbReference type="EMBL" id="KAG2452605.1"/>
    </source>
</evidence>
<feature type="compositionally biased region" description="Basic and acidic residues" evidence="2">
    <location>
        <begin position="1079"/>
        <end position="1092"/>
    </location>
</feature>
<accession>A0A835WS07</accession>
<feature type="compositionally biased region" description="Low complexity" evidence="2">
    <location>
        <begin position="586"/>
        <end position="601"/>
    </location>
</feature>
<feature type="compositionally biased region" description="Low complexity" evidence="2">
    <location>
        <begin position="294"/>
        <end position="303"/>
    </location>
</feature>
<feature type="compositionally biased region" description="Low complexity" evidence="2">
    <location>
        <begin position="751"/>
        <end position="803"/>
    </location>
</feature>
<feature type="region of interest" description="Disordered" evidence="2">
    <location>
        <begin position="225"/>
        <end position="340"/>
    </location>
</feature>
<feature type="compositionally biased region" description="Low complexity" evidence="2">
    <location>
        <begin position="539"/>
        <end position="561"/>
    </location>
</feature>
<feature type="compositionally biased region" description="Basic and acidic residues" evidence="2">
    <location>
        <begin position="904"/>
        <end position="915"/>
    </location>
</feature>